<dbReference type="InterPro" id="IPR013083">
    <property type="entry name" value="Znf_RING/FYVE/PHD"/>
</dbReference>
<dbReference type="PROSITE" id="PS50089">
    <property type="entry name" value="ZF_RING_2"/>
    <property type="match status" value="1"/>
</dbReference>
<feature type="domain" description="RING-type" evidence="16">
    <location>
        <begin position="290"/>
        <end position="326"/>
    </location>
</feature>
<keyword evidence="6" id="KW-0479">Metal-binding</keyword>
<organism evidence="17 18">
    <name type="scientific">Glossina palpalis gambiensis</name>
    <dbReference type="NCBI Taxonomy" id="67801"/>
    <lineage>
        <taxon>Eukaryota</taxon>
        <taxon>Metazoa</taxon>
        <taxon>Ecdysozoa</taxon>
        <taxon>Arthropoda</taxon>
        <taxon>Hexapoda</taxon>
        <taxon>Insecta</taxon>
        <taxon>Pterygota</taxon>
        <taxon>Neoptera</taxon>
        <taxon>Endopterygota</taxon>
        <taxon>Diptera</taxon>
        <taxon>Brachycera</taxon>
        <taxon>Muscomorpha</taxon>
        <taxon>Hippoboscoidea</taxon>
        <taxon>Glossinidae</taxon>
        <taxon>Glossina</taxon>
    </lineage>
</organism>
<name>A0A1B0B7T3_9MUSC</name>
<dbReference type="InterPro" id="IPR022170">
    <property type="entry name" value="MUL1-like"/>
</dbReference>
<dbReference type="PANTHER" id="PTHR12183:SF32">
    <property type="entry name" value="MITOCHONDRIAL E3 UBIQUITIN PROTEIN LIGASE 1"/>
    <property type="match status" value="1"/>
</dbReference>
<comment type="catalytic activity">
    <reaction evidence="1">
        <text>S-ubiquitinyl-[E2 ubiquitin-conjugating enzyme]-L-cysteine + [acceptor protein]-L-lysine = [E2 ubiquitin-conjugating enzyme]-L-cysteine + N(6)-ubiquitinyl-[acceptor protein]-L-lysine.</text>
        <dbReference type="EC" id="2.3.2.27"/>
    </reaction>
</comment>
<protein>
    <recommendedName>
        <fullName evidence="3">RING-type E3 ubiquitin transferase</fullName>
        <ecNumber evidence="3">2.3.2.27</ecNumber>
    </recommendedName>
</protein>
<proteinExistence type="predicted"/>
<reference evidence="18" key="1">
    <citation type="submission" date="2015-01" db="EMBL/GenBank/DDBJ databases">
        <authorList>
            <person name="Aksoy S."/>
            <person name="Warren W."/>
            <person name="Wilson R.K."/>
        </authorList>
    </citation>
    <scope>NUCLEOTIDE SEQUENCE [LARGE SCALE GENOMIC DNA]</scope>
    <source>
        <strain evidence="18">IAEA</strain>
    </source>
</reference>
<evidence type="ECO:0000256" key="6">
    <source>
        <dbReference type="ARBA" id="ARBA00022723"/>
    </source>
</evidence>
<dbReference type="PANTHER" id="PTHR12183">
    <property type="entry name" value="MITOCHONDRIAL UBIQUITIN LIGASE ACTIVATOR OF NFKB 1"/>
    <property type="match status" value="1"/>
</dbReference>
<keyword evidence="13 15" id="KW-0472">Membrane</keyword>
<evidence type="ECO:0000256" key="15">
    <source>
        <dbReference type="SAM" id="Phobius"/>
    </source>
</evidence>
<dbReference type="GO" id="GO:0005741">
    <property type="term" value="C:mitochondrial outer membrane"/>
    <property type="evidence" value="ECO:0007669"/>
    <property type="project" value="UniProtKB-SubCell"/>
</dbReference>
<keyword evidence="18" id="KW-1185">Reference proteome</keyword>
<dbReference type="SMART" id="SM00184">
    <property type="entry name" value="RING"/>
    <property type="match status" value="1"/>
</dbReference>
<dbReference type="Proteomes" id="UP000092460">
    <property type="component" value="Unassembled WGS sequence"/>
</dbReference>
<keyword evidence="5 15" id="KW-0812">Transmembrane</keyword>
<comment type="subcellular location">
    <subcellularLocation>
        <location evidence="2">Mitochondrion outer membrane</location>
        <topology evidence="2">Multi-pass membrane protein</topology>
    </subcellularLocation>
</comment>
<evidence type="ECO:0000256" key="11">
    <source>
        <dbReference type="ARBA" id="ARBA00022989"/>
    </source>
</evidence>
<dbReference type="VEuPathDB" id="VectorBase:GPPI021615"/>
<keyword evidence="10" id="KW-0862">Zinc</keyword>
<dbReference type="InterPro" id="IPR051652">
    <property type="entry name" value="MDM2_MDM4_MUL1"/>
</dbReference>
<evidence type="ECO:0000256" key="5">
    <source>
        <dbReference type="ARBA" id="ARBA00022692"/>
    </source>
</evidence>
<dbReference type="EMBL" id="JXJN01009712">
    <property type="status" value="NOT_ANNOTATED_CDS"/>
    <property type="molecule type" value="Genomic_DNA"/>
</dbReference>
<dbReference type="GO" id="GO:0008270">
    <property type="term" value="F:zinc ion binding"/>
    <property type="evidence" value="ECO:0007669"/>
    <property type="project" value="UniProtKB-KW"/>
</dbReference>
<dbReference type="EC" id="2.3.2.27" evidence="3"/>
<reference evidence="17" key="2">
    <citation type="submission" date="2020-05" db="UniProtKB">
        <authorList>
            <consortium name="EnsemblMetazoa"/>
        </authorList>
    </citation>
    <scope>IDENTIFICATION</scope>
    <source>
        <strain evidence="17">IAEA</strain>
    </source>
</reference>
<evidence type="ECO:0000256" key="2">
    <source>
        <dbReference type="ARBA" id="ARBA00004374"/>
    </source>
</evidence>
<sequence length="338" mass="37795">MEFVHEGLALSVDLLILGLCVREYVSCKKHVNLLRKAPQLPLDSDLKRYVGKQKDQKVPYAVIRGTVTPIGIPMRSVMSPSVTGVLQVIKLSEHRVARGFGGFWTEQRKVIHASSNEMPFELRSNEAGVEIIDALSAAVLDLDVVYDNYEPSSLSFFDHVFGFFSGVRQKGLQTTEEVLRDGSFITAVGELELDGKVLRLQPSPLGPLFLTTATKSTLIKKFEEAKSSMLFKIFVCGAISAVLISVIGRKLYVKKKQERDDRRIREALEKERKKRRARSRPQNLTHDQLCVVCTTNPKEVIILPCGHVCMCEDCSEKIKETCPVCRGPINTRSAAFIS</sequence>
<keyword evidence="7 14" id="KW-0863">Zinc-finger</keyword>
<evidence type="ECO:0000256" key="13">
    <source>
        <dbReference type="ARBA" id="ARBA00023136"/>
    </source>
</evidence>
<keyword evidence="12" id="KW-0496">Mitochondrion</keyword>
<evidence type="ECO:0000256" key="10">
    <source>
        <dbReference type="ARBA" id="ARBA00022833"/>
    </source>
</evidence>
<evidence type="ECO:0000256" key="4">
    <source>
        <dbReference type="ARBA" id="ARBA00022679"/>
    </source>
</evidence>
<keyword evidence="4" id="KW-0808">Transferase</keyword>
<keyword evidence="8" id="KW-0833">Ubl conjugation pathway</keyword>
<dbReference type="Gene3D" id="3.30.40.10">
    <property type="entry name" value="Zinc/RING finger domain, C3HC4 (zinc finger)"/>
    <property type="match status" value="1"/>
</dbReference>
<dbReference type="EnsemblMetazoa" id="GPPI021615-RA">
    <property type="protein sequence ID" value="GPPI021615-PA"/>
    <property type="gene ID" value="GPPI021615"/>
</dbReference>
<dbReference type="FunFam" id="3.30.40.10:FF:000729">
    <property type="entry name" value="Mitochondrial ubiquitin ligase activator of nfkb 1-A"/>
    <property type="match status" value="1"/>
</dbReference>
<evidence type="ECO:0000313" key="17">
    <source>
        <dbReference type="EnsemblMetazoa" id="GPPI021615-PA"/>
    </source>
</evidence>
<keyword evidence="11 15" id="KW-1133">Transmembrane helix</keyword>
<evidence type="ECO:0000256" key="7">
    <source>
        <dbReference type="ARBA" id="ARBA00022771"/>
    </source>
</evidence>
<evidence type="ECO:0000256" key="12">
    <source>
        <dbReference type="ARBA" id="ARBA00023128"/>
    </source>
</evidence>
<dbReference type="SUPFAM" id="SSF57850">
    <property type="entry name" value="RING/U-box"/>
    <property type="match status" value="1"/>
</dbReference>
<evidence type="ECO:0000259" key="16">
    <source>
        <dbReference type="PROSITE" id="PS50089"/>
    </source>
</evidence>
<dbReference type="InterPro" id="IPR001841">
    <property type="entry name" value="Znf_RING"/>
</dbReference>
<evidence type="ECO:0000256" key="8">
    <source>
        <dbReference type="ARBA" id="ARBA00022786"/>
    </source>
</evidence>
<evidence type="ECO:0000256" key="14">
    <source>
        <dbReference type="PROSITE-ProRule" id="PRU00175"/>
    </source>
</evidence>
<dbReference type="GO" id="GO:0061630">
    <property type="term" value="F:ubiquitin protein ligase activity"/>
    <property type="evidence" value="ECO:0007669"/>
    <property type="project" value="UniProtKB-EC"/>
</dbReference>
<dbReference type="STRING" id="67801.A0A1B0B7T3"/>
<evidence type="ECO:0000256" key="3">
    <source>
        <dbReference type="ARBA" id="ARBA00012483"/>
    </source>
</evidence>
<dbReference type="AlphaFoldDB" id="A0A1B0B7T3"/>
<dbReference type="Pfam" id="PF13920">
    <property type="entry name" value="zf-C3HC4_3"/>
    <property type="match status" value="1"/>
</dbReference>
<evidence type="ECO:0000313" key="18">
    <source>
        <dbReference type="Proteomes" id="UP000092460"/>
    </source>
</evidence>
<accession>A0A1B0B7T3</accession>
<keyword evidence="9" id="KW-1000">Mitochondrion outer membrane</keyword>
<dbReference type="CDD" id="cd16649">
    <property type="entry name" value="mRING-HC-C3HC5_CGRF1-like"/>
    <property type="match status" value="1"/>
</dbReference>
<evidence type="ECO:0000256" key="9">
    <source>
        <dbReference type="ARBA" id="ARBA00022787"/>
    </source>
</evidence>
<feature type="transmembrane region" description="Helical" evidence="15">
    <location>
        <begin position="229"/>
        <end position="252"/>
    </location>
</feature>
<dbReference type="Pfam" id="PF12483">
    <property type="entry name" value="GIDE"/>
    <property type="match status" value="1"/>
</dbReference>
<dbReference type="GO" id="GO:0016567">
    <property type="term" value="P:protein ubiquitination"/>
    <property type="evidence" value="ECO:0007669"/>
    <property type="project" value="InterPro"/>
</dbReference>
<evidence type="ECO:0000256" key="1">
    <source>
        <dbReference type="ARBA" id="ARBA00000900"/>
    </source>
</evidence>